<dbReference type="InterPro" id="IPR057739">
    <property type="entry name" value="Glyco_hydro_29_N"/>
</dbReference>
<comment type="similarity">
    <text evidence="2">Belongs to the glycosyl hydrolase 29 family.</text>
</comment>
<dbReference type="GO" id="GO:0004560">
    <property type="term" value="F:alpha-L-fucosidase activity"/>
    <property type="evidence" value="ECO:0007669"/>
    <property type="project" value="InterPro"/>
</dbReference>
<protein>
    <recommendedName>
        <fullName evidence="3">alpha-L-fucosidase</fullName>
        <ecNumber evidence="3">3.2.1.51</ecNumber>
    </recommendedName>
</protein>
<reference evidence="8" key="1">
    <citation type="journal article" date="2014" name="Front. Microbiol.">
        <title>High frequency of phylogenetically diverse reductive dehalogenase-homologous genes in deep subseafloor sedimentary metagenomes.</title>
        <authorList>
            <person name="Kawai M."/>
            <person name="Futagami T."/>
            <person name="Toyoda A."/>
            <person name="Takaki Y."/>
            <person name="Nishi S."/>
            <person name="Hori S."/>
            <person name="Arai W."/>
            <person name="Tsubouchi T."/>
            <person name="Morono Y."/>
            <person name="Uchiyama I."/>
            <person name="Ito T."/>
            <person name="Fujiyama A."/>
            <person name="Inagaki F."/>
            <person name="Takami H."/>
        </authorList>
    </citation>
    <scope>NUCLEOTIDE SEQUENCE</scope>
    <source>
        <strain evidence="8">Expedition CK06-06</strain>
    </source>
</reference>
<dbReference type="InterPro" id="IPR017853">
    <property type="entry name" value="GH"/>
</dbReference>
<dbReference type="GO" id="GO:0005764">
    <property type="term" value="C:lysosome"/>
    <property type="evidence" value="ECO:0007669"/>
    <property type="project" value="TreeGrafter"/>
</dbReference>
<dbReference type="Pfam" id="PF01120">
    <property type="entry name" value="Alpha_L_fucos"/>
    <property type="match status" value="1"/>
</dbReference>
<name>X1IWM2_9ZZZZ</name>
<dbReference type="SUPFAM" id="SSF51445">
    <property type="entry name" value="(Trans)glycosidases"/>
    <property type="match status" value="1"/>
</dbReference>
<feature type="domain" description="Glycoside hydrolase family 29 N-terminal" evidence="7">
    <location>
        <begin position="8"/>
        <end position="101"/>
    </location>
</feature>
<evidence type="ECO:0000256" key="2">
    <source>
        <dbReference type="ARBA" id="ARBA00007951"/>
    </source>
</evidence>
<dbReference type="EMBL" id="BARU01032790">
    <property type="protein sequence ID" value="GAH61943.1"/>
    <property type="molecule type" value="Genomic_DNA"/>
</dbReference>
<evidence type="ECO:0000256" key="5">
    <source>
        <dbReference type="ARBA" id="ARBA00022801"/>
    </source>
</evidence>
<dbReference type="GO" id="GO:0016139">
    <property type="term" value="P:glycoside catabolic process"/>
    <property type="evidence" value="ECO:0007669"/>
    <property type="project" value="TreeGrafter"/>
</dbReference>
<feature type="non-terminal residue" evidence="8">
    <location>
        <position position="225"/>
    </location>
</feature>
<evidence type="ECO:0000256" key="1">
    <source>
        <dbReference type="ARBA" id="ARBA00004071"/>
    </source>
</evidence>
<evidence type="ECO:0000313" key="8">
    <source>
        <dbReference type="EMBL" id="GAH61943.1"/>
    </source>
</evidence>
<evidence type="ECO:0000256" key="3">
    <source>
        <dbReference type="ARBA" id="ARBA00012662"/>
    </source>
</evidence>
<sequence>MEGITKKDKEYAGDYATPEQEIGQFNIEDAWETNMTLCRQWAWKPNDKMKSLKECIQTLVRVLGGDGNFLFNVGPMPDGRIEPRQAERLREMGQWVKKNGESIYGTIGGPLKPGLWGASTHKGNRIYVHIFDWPKNGELEVPMSPNRVKRAYLLAYEQRGDLLLGGEDSDNLVITIPRKAPDPVNTVVVLEIEGKAAVTCYPLEQAKDGSITFQAVNAKVHGTSA</sequence>
<evidence type="ECO:0000256" key="6">
    <source>
        <dbReference type="ARBA" id="ARBA00023295"/>
    </source>
</evidence>
<dbReference type="GO" id="GO:0006004">
    <property type="term" value="P:fucose metabolic process"/>
    <property type="evidence" value="ECO:0007669"/>
    <property type="project" value="InterPro"/>
</dbReference>
<organism evidence="8">
    <name type="scientific">marine sediment metagenome</name>
    <dbReference type="NCBI Taxonomy" id="412755"/>
    <lineage>
        <taxon>unclassified sequences</taxon>
        <taxon>metagenomes</taxon>
        <taxon>ecological metagenomes</taxon>
    </lineage>
</organism>
<dbReference type="InterPro" id="IPR016286">
    <property type="entry name" value="FUC_metazoa-typ"/>
</dbReference>
<dbReference type="InterPro" id="IPR000933">
    <property type="entry name" value="Glyco_hydro_29"/>
</dbReference>
<dbReference type="AlphaFoldDB" id="X1IWM2"/>
<keyword evidence="5" id="KW-0378">Hydrolase</keyword>
<evidence type="ECO:0000259" key="7">
    <source>
        <dbReference type="Pfam" id="PF01120"/>
    </source>
</evidence>
<dbReference type="Gene3D" id="2.60.40.1180">
    <property type="entry name" value="Golgi alpha-mannosidase II"/>
    <property type="match status" value="1"/>
</dbReference>
<accession>X1IWM2</accession>
<dbReference type="PANTHER" id="PTHR10030">
    <property type="entry name" value="ALPHA-L-FUCOSIDASE"/>
    <property type="match status" value="1"/>
</dbReference>
<dbReference type="PANTHER" id="PTHR10030:SF37">
    <property type="entry name" value="ALPHA-L-FUCOSIDASE-RELATED"/>
    <property type="match status" value="1"/>
</dbReference>
<comment type="function">
    <text evidence="1">Alpha-L-fucosidase is responsible for hydrolyzing the alpha-1,6-linked fucose joined to the reducing-end N-acetylglucosamine of the carbohydrate moieties of glycoproteins.</text>
</comment>
<dbReference type="InterPro" id="IPR013780">
    <property type="entry name" value="Glyco_hydro_b"/>
</dbReference>
<dbReference type="PRINTS" id="PR00741">
    <property type="entry name" value="GLHYDRLASE29"/>
</dbReference>
<evidence type="ECO:0000256" key="4">
    <source>
        <dbReference type="ARBA" id="ARBA00022729"/>
    </source>
</evidence>
<comment type="caution">
    <text evidence="8">The sequence shown here is derived from an EMBL/GenBank/DDBJ whole genome shotgun (WGS) entry which is preliminary data.</text>
</comment>
<proteinExistence type="inferred from homology"/>
<dbReference type="SMART" id="SM00812">
    <property type="entry name" value="Alpha_L_fucos"/>
    <property type="match status" value="1"/>
</dbReference>
<keyword evidence="4" id="KW-0732">Signal</keyword>
<keyword evidence="6" id="KW-0326">Glycosidase</keyword>
<dbReference type="Gene3D" id="3.20.20.80">
    <property type="entry name" value="Glycosidases"/>
    <property type="match status" value="1"/>
</dbReference>
<gene>
    <name evidence="8" type="ORF">S03H2_51664</name>
</gene>
<dbReference type="EC" id="3.2.1.51" evidence="3"/>